<feature type="compositionally biased region" description="Basic and acidic residues" evidence="1">
    <location>
        <begin position="42"/>
        <end position="53"/>
    </location>
</feature>
<feature type="compositionally biased region" description="Acidic residues" evidence="1">
    <location>
        <begin position="62"/>
        <end position="71"/>
    </location>
</feature>
<dbReference type="AlphaFoldDB" id="A0A0M3KKL8"/>
<organism evidence="4">
    <name type="scientific">Anisakis simplex</name>
    <name type="common">Herring worm</name>
    <dbReference type="NCBI Taxonomy" id="6269"/>
    <lineage>
        <taxon>Eukaryota</taxon>
        <taxon>Metazoa</taxon>
        <taxon>Ecdysozoa</taxon>
        <taxon>Nematoda</taxon>
        <taxon>Chromadorea</taxon>
        <taxon>Rhabditida</taxon>
        <taxon>Spirurina</taxon>
        <taxon>Ascaridomorpha</taxon>
        <taxon>Ascaridoidea</taxon>
        <taxon>Anisakidae</taxon>
        <taxon>Anisakis</taxon>
        <taxon>Anisakis simplex complex</taxon>
    </lineage>
</organism>
<feature type="compositionally biased region" description="Polar residues" evidence="1">
    <location>
        <begin position="18"/>
        <end position="41"/>
    </location>
</feature>
<feature type="compositionally biased region" description="Basic and acidic residues" evidence="1">
    <location>
        <begin position="73"/>
        <end position="90"/>
    </location>
</feature>
<dbReference type="EMBL" id="UYRR01041340">
    <property type="protein sequence ID" value="VDK80985.1"/>
    <property type="molecule type" value="Genomic_DNA"/>
</dbReference>
<accession>A0A0M3KKL8</accession>
<sequence length="143" mass="15358">EEGDESAQDNVEAGDNDSVGNTSKVEHNNGNVKSKQSSTEITDTKSSTEKIEEASGDGSGEGAEENEENVEEGTQKADGSKSSKLEHKTTPDFAFSIDSHAKEDVSKGKTTAASDQHAEHKAVTNSKNQQKKMFNPWMTPTIQ</sequence>
<gene>
    <name evidence="2" type="ORF">ASIM_LOCUS20914</name>
</gene>
<evidence type="ECO:0000313" key="3">
    <source>
        <dbReference type="Proteomes" id="UP000267096"/>
    </source>
</evidence>
<evidence type="ECO:0000256" key="1">
    <source>
        <dbReference type="SAM" id="MobiDB-lite"/>
    </source>
</evidence>
<proteinExistence type="predicted"/>
<reference evidence="2 3" key="2">
    <citation type="submission" date="2018-11" db="EMBL/GenBank/DDBJ databases">
        <authorList>
            <consortium name="Pathogen Informatics"/>
        </authorList>
    </citation>
    <scope>NUCLEOTIDE SEQUENCE [LARGE SCALE GENOMIC DNA]</scope>
</reference>
<feature type="region of interest" description="Disordered" evidence="1">
    <location>
        <begin position="1"/>
        <end position="143"/>
    </location>
</feature>
<evidence type="ECO:0000313" key="4">
    <source>
        <dbReference type="WBParaSite" id="ASIM_0002154901-mRNA-1"/>
    </source>
</evidence>
<dbReference type="WBParaSite" id="ASIM_0002154901-mRNA-1">
    <property type="protein sequence ID" value="ASIM_0002154901-mRNA-1"/>
    <property type="gene ID" value="ASIM_0002154901"/>
</dbReference>
<name>A0A0M3KKL8_ANISI</name>
<dbReference type="Proteomes" id="UP000267096">
    <property type="component" value="Unassembled WGS sequence"/>
</dbReference>
<keyword evidence="3" id="KW-1185">Reference proteome</keyword>
<evidence type="ECO:0000313" key="2">
    <source>
        <dbReference type="EMBL" id="VDK80985.1"/>
    </source>
</evidence>
<reference evidence="4" key="1">
    <citation type="submission" date="2017-02" db="UniProtKB">
        <authorList>
            <consortium name="WormBaseParasite"/>
        </authorList>
    </citation>
    <scope>IDENTIFICATION</scope>
</reference>
<protein>
    <submittedName>
        <fullName evidence="4">Triadin</fullName>
    </submittedName>
</protein>
<feature type="compositionally biased region" description="Polar residues" evidence="1">
    <location>
        <begin position="123"/>
        <end position="143"/>
    </location>
</feature>
<feature type="compositionally biased region" description="Acidic residues" evidence="1">
    <location>
        <begin position="1"/>
        <end position="15"/>
    </location>
</feature>